<reference evidence="4 5" key="1">
    <citation type="submission" date="2016-09" db="EMBL/GenBank/DDBJ databases">
        <title>Pseudoalteromonas amylolytica sp. nov., isolated from the surface seawater.</title>
        <authorList>
            <person name="Wu Y.-H."/>
            <person name="Cheng H."/>
            <person name="Jin X.-B."/>
            <person name="Wang C.-S."/>
            <person name="Xu X.-W."/>
        </authorList>
    </citation>
    <scope>NUCLEOTIDE SEQUENCE [LARGE SCALE GENOMIC DNA]</scope>
    <source>
        <strain evidence="4 5">JW1</strain>
    </source>
</reference>
<dbReference type="EMBL" id="MKJU01000006">
    <property type="protein sequence ID" value="OHU92872.1"/>
    <property type="molecule type" value="Genomic_DNA"/>
</dbReference>
<dbReference type="STRING" id="1859457.BET10_04645"/>
<gene>
    <name evidence="4" type="ORF">BET10_04645</name>
</gene>
<sequence length="218" mass="25569">MQRPAPKPKGQPQPQARRKRKGKPVAAAWFWVKHLSLAFILVFAAYYFLFGALPSMSVSTSSNVAARGFSQFYESFRNRTSSRDTERAKFVIELGSPSFRLDEALKDRERVVRPSSQRWTGEYEPRRFESGDTLRGVLSDYARKEDVELFWYLDKDYVVKQNFRVDSNFLSALYQVGRAINDDFEYEIYTFYCYRQRAAVITEKPTRFVRDNCRKIAN</sequence>
<dbReference type="AlphaFoldDB" id="A0A1S1MYQ0"/>
<evidence type="ECO:0000313" key="5">
    <source>
        <dbReference type="Proteomes" id="UP000179786"/>
    </source>
</evidence>
<keyword evidence="5" id="KW-1185">Reference proteome</keyword>
<name>A0A1S1MYQ0_9GAMM</name>
<feature type="domain" description="Toxin co-regulated pilus biosynthesis protein Q C-terminal" evidence="3">
    <location>
        <begin position="128"/>
        <end position="204"/>
    </location>
</feature>
<dbReference type="InterPro" id="IPR018927">
    <property type="entry name" value="Pilus_synth_Q_C"/>
</dbReference>
<feature type="region of interest" description="Disordered" evidence="1">
    <location>
        <begin position="1"/>
        <end position="20"/>
    </location>
</feature>
<accession>A0A1S1MYQ0</accession>
<keyword evidence="2" id="KW-0472">Membrane</keyword>
<dbReference type="Proteomes" id="UP000179786">
    <property type="component" value="Unassembled WGS sequence"/>
</dbReference>
<evidence type="ECO:0000259" key="3">
    <source>
        <dbReference type="Pfam" id="PF10671"/>
    </source>
</evidence>
<evidence type="ECO:0000313" key="4">
    <source>
        <dbReference type="EMBL" id="OHU92872.1"/>
    </source>
</evidence>
<evidence type="ECO:0000256" key="2">
    <source>
        <dbReference type="SAM" id="Phobius"/>
    </source>
</evidence>
<protein>
    <recommendedName>
        <fullName evidence="3">Toxin co-regulated pilus biosynthesis protein Q C-terminal domain-containing protein</fullName>
    </recommendedName>
</protein>
<keyword evidence="2" id="KW-1133">Transmembrane helix</keyword>
<keyword evidence="2" id="KW-0812">Transmembrane</keyword>
<feature type="compositionally biased region" description="Pro residues" evidence="1">
    <location>
        <begin position="1"/>
        <end position="11"/>
    </location>
</feature>
<proteinExistence type="predicted"/>
<dbReference type="Pfam" id="PF10671">
    <property type="entry name" value="TcpQ"/>
    <property type="match status" value="1"/>
</dbReference>
<feature type="transmembrane region" description="Helical" evidence="2">
    <location>
        <begin position="27"/>
        <end position="49"/>
    </location>
</feature>
<evidence type="ECO:0000256" key="1">
    <source>
        <dbReference type="SAM" id="MobiDB-lite"/>
    </source>
</evidence>
<comment type="caution">
    <text evidence="4">The sequence shown here is derived from an EMBL/GenBank/DDBJ whole genome shotgun (WGS) entry which is preliminary data.</text>
</comment>
<organism evidence="4 5">
    <name type="scientific">Pseudoalteromonas amylolytica</name>
    <dbReference type="NCBI Taxonomy" id="1859457"/>
    <lineage>
        <taxon>Bacteria</taxon>
        <taxon>Pseudomonadati</taxon>
        <taxon>Pseudomonadota</taxon>
        <taxon>Gammaproteobacteria</taxon>
        <taxon>Alteromonadales</taxon>
        <taxon>Pseudoalteromonadaceae</taxon>
        <taxon>Pseudoalteromonas</taxon>
    </lineage>
</organism>